<gene>
    <name evidence="1" type="ORF">KRLU271_LOCUS1281</name>
</gene>
<dbReference type="Proteomes" id="UP000837924">
    <property type="component" value="Chromosome"/>
</dbReference>
<sequence>MEPIKLSQKAEEEIVNAAKMAALSNLTEKSQNLITLEDIAIYFGRHYQTVAKIISKLPNFPKPVTVDQQNSRPRYIAGEVVRWGGSMLNILANRVIPPPPPYQGHNRHFVKSKYLYAQIFWLMSSHLLF</sequence>
<protein>
    <submittedName>
        <fullName evidence="1">Uncharacterized protein</fullName>
    </submittedName>
</protein>
<evidence type="ECO:0000313" key="1">
    <source>
        <dbReference type="EMBL" id="CAH0449525.1"/>
    </source>
</evidence>
<evidence type="ECO:0000313" key="2">
    <source>
        <dbReference type="Proteomes" id="UP000837924"/>
    </source>
</evidence>
<dbReference type="KEGG" id="hix:NTHI723_00138"/>
<dbReference type="EMBL" id="OV040584">
    <property type="protein sequence ID" value="CAH0449525.1"/>
    <property type="molecule type" value="Genomic_DNA"/>
</dbReference>
<proteinExistence type="predicted"/>
<reference evidence="2" key="1">
    <citation type="submission" date="2021-11" db="EMBL/GenBank/DDBJ databases">
        <authorList>
            <person name="Riesbeck K."/>
        </authorList>
    </citation>
    <scope>NUCLEOTIDE SEQUENCE [LARGE SCALE GENOMIC DNA]</scope>
</reference>
<name>A0AAJ8WRV1_HAEIF</name>
<accession>A0AAJ8WRV1</accession>
<dbReference type="AlphaFoldDB" id="A0AAJ8WRV1"/>
<organism evidence="1 2">
    <name type="scientific">Haemophilus influenzae</name>
    <dbReference type="NCBI Taxonomy" id="727"/>
    <lineage>
        <taxon>Bacteria</taxon>
        <taxon>Pseudomonadati</taxon>
        <taxon>Pseudomonadota</taxon>
        <taxon>Gammaproteobacteria</taxon>
        <taxon>Pasteurellales</taxon>
        <taxon>Pasteurellaceae</taxon>
        <taxon>Haemophilus</taxon>
    </lineage>
</organism>